<name>X1J8I5_9ZZZZ</name>
<dbReference type="EMBL" id="BARU01030126">
    <property type="protein sequence ID" value="GAH74689.1"/>
    <property type="molecule type" value="Genomic_DNA"/>
</dbReference>
<sequence length="127" mass="14059">MRRIINVDEFDENISLNIPFAPPNNVVTLYTFVVPSHCILRFTKFANYTNVPAAVGVLMWSIQRNGIPVSKGNYGALYDIIGQSFKPEEIKIPNFTGSDVLTIVVTNGHTANLDMGVRVVFDLEEAG</sequence>
<reference evidence="1" key="1">
    <citation type="journal article" date="2014" name="Front. Microbiol.">
        <title>High frequency of phylogenetically diverse reductive dehalogenase-homologous genes in deep subseafloor sedimentary metagenomes.</title>
        <authorList>
            <person name="Kawai M."/>
            <person name="Futagami T."/>
            <person name="Toyoda A."/>
            <person name="Takaki Y."/>
            <person name="Nishi S."/>
            <person name="Hori S."/>
            <person name="Arai W."/>
            <person name="Tsubouchi T."/>
            <person name="Morono Y."/>
            <person name="Uchiyama I."/>
            <person name="Ito T."/>
            <person name="Fujiyama A."/>
            <person name="Inagaki F."/>
            <person name="Takami H."/>
        </authorList>
    </citation>
    <scope>NUCLEOTIDE SEQUENCE</scope>
    <source>
        <strain evidence="1">Expedition CK06-06</strain>
    </source>
</reference>
<protein>
    <submittedName>
        <fullName evidence="1">Uncharacterized protein</fullName>
    </submittedName>
</protein>
<evidence type="ECO:0000313" key="1">
    <source>
        <dbReference type="EMBL" id="GAH74689.1"/>
    </source>
</evidence>
<organism evidence="1">
    <name type="scientific">marine sediment metagenome</name>
    <dbReference type="NCBI Taxonomy" id="412755"/>
    <lineage>
        <taxon>unclassified sequences</taxon>
        <taxon>metagenomes</taxon>
        <taxon>ecological metagenomes</taxon>
    </lineage>
</organism>
<proteinExistence type="predicted"/>
<gene>
    <name evidence="1" type="ORF">S03H2_47850</name>
</gene>
<accession>X1J8I5</accession>
<comment type="caution">
    <text evidence="1">The sequence shown here is derived from an EMBL/GenBank/DDBJ whole genome shotgun (WGS) entry which is preliminary data.</text>
</comment>
<dbReference type="AlphaFoldDB" id="X1J8I5"/>